<dbReference type="Proteomes" id="UP000001338">
    <property type="component" value="Unassembled WGS sequence"/>
</dbReference>
<keyword evidence="1" id="KW-0175">Coiled coil</keyword>
<proteinExistence type="predicted"/>
<gene>
    <name evidence="2" type="ORF">LEP1GSC036_3905</name>
</gene>
<feature type="coiled-coil region" evidence="1">
    <location>
        <begin position="51"/>
        <end position="78"/>
    </location>
</feature>
<dbReference type="EMBL" id="AFLV02000005">
    <property type="protein sequence ID" value="EKR66367.1"/>
    <property type="molecule type" value="Genomic_DNA"/>
</dbReference>
<comment type="caution">
    <text evidence="2">The sequence shown here is derived from an EMBL/GenBank/DDBJ whole genome shotgun (WGS) entry which is preliminary data.</text>
</comment>
<evidence type="ECO:0000313" key="2">
    <source>
        <dbReference type="EMBL" id="EKR66367.1"/>
    </source>
</evidence>
<name>A0A828Z9S8_9LEPT</name>
<dbReference type="AlphaFoldDB" id="A0A828Z9S8"/>
<evidence type="ECO:0000313" key="3">
    <source>
        <dbReference type="Proteomes" id="UP000001338"/>
    </source>
</evidence>
<accession>A0A828Z9S8</accession>
<evidence type="ECO:0000256" key="1">
    <source>
        <dbReference type="SAM" id="Coils"/>
    </source>
</evidence>
<protein>
    <submittedName>
        <fullName evidence="2">Uncharacterized protein</fullName>
    </submittedName>
</protein>
<sequence>MDKNVTELIGARHYILQSFVTMGITDMKEIATTLIDSSACTMVFLRKYNLADDYEEFVNELKIEMISLEKKHAQKKSEEQD</sequence>
<reference evidence="2 3" key="1">
    <citation type="submission" date="2012-10" db="EMBL/GenBank/DDBJ databases">
        <authorList>
            <person name="Harkins D.M."/>
            <person name="Durkin A.S."/>
            <person name="Brinkac L.M."/>
            <person name="Haft D.H."/>
            <person name="Selengut J.D."/>
            <person name="Sanka R."/>
            <person name="DePew J."/>
            <person name="Purushe J."/>
            <person name="Whelen A.C."/>
            <person name="Vinetz J.M."/>
            <person name="Sutton G.G."/>
            <person name="Nierman W.C."/>
            <person name="Fouts D.E."/>
        </authorList>
    </citation>
    <scope>NUCLEOTIDE SEQUENCE [LARGE SCALE GENOMIC DNA]</scope>
    <source>
        <strain evidence="2 3">2006001853</strain>
    </source>
</reference>
<organism evidence="2 3">
    <name type="scientific">Leptospira weilii str. 2006001853</name>
    <dbReference type="NCBI Taxonomy" id="1001589"/>
    <lineage>
        <taxon>Bacteria</taxon>
        <taxon>Pseudomonadati</taxon>
        <taxon>Spirochaetota</taxon>
        <taxon>Spirochaetia</taxon>
        <taxon>Leptospirales</taxon>
        <taxon>Leptospiraceae</taxon>
        <taxon>Leptospira</taxon>
    </lineage>
</organism>